<dbReference type="AlphaFoldDB" id="A0A0K6IRZ4"/>
<feature type="binding site" evidence="3">
    <location>
        <position position="101"/>
    </location>
    <ligand>
        <name>substrate</name>
    </ligand>
</feature>
<feature type="active site" description="Proton donor/acceptor" evidence="2">
    <location>
        <position position="196"/>
    </location>
</feature>
<dbReference type="SUPFAM" id="SSF63829">
    <property type="entry name" value="Calcium-dependent phosphotriesterase"/>
    <property type="match status" value="1"/>
</dbReference>
<dbReference type="InterPro" id="IPR013658">
    <property type="entry name" value="SGL"/>
</dbReference>
<dbReference type="PANTHER" id="PTHR10907:SF47">
    <property type="entry name" value="REGUCALCIN"/>
    <property type="match status" value="1"/>
</dbReference>
<sequence length="289" mass="32235">MTEMRCVLDAKAKLAECPRWDEKTQTLYFVDIDSFELHAYNTVSGDHNVRRFDEEIGCFSLAKNGGFIAAFRSGVYTFSEFNGPLTLYWKADYDLKTTRFNDGRCDPAGRFLAGTMYSPKDAFLGGLYQFAQGEQRLLDQAAWTSNGLAFSPDQKTMYYSDTPNHIVYKFDYDVATGSATNKRTFIEFPRGNGRPDGAAVDANGNYWSALYQGQRVVKISPAGEILAEYPLPATYPTMVAFGGKDMKTLFVSTCRAAQTDAELEQFPQAGGIFALDVENEGQIEFRFAG</sequence>
<reference evidence="6" key="1">
    <citation type="submission" date="2015-08" db="EMBL/GenBank/DDBJ databases">
        <authorList>
            <person name="Varghese N."/>
        </authorList>
    </citation>
    <scope>NUCLEOTIDE SEQUENCE [LARGE SCALE GENOMIC DNA]</scope>
    <source>
        <strain evidence="6">JCM 18476</strain>
    </source>
</reference>
<dbReference type="Pfam" id="PF08450">
    <property type="entry name" value="SGL"/>
    <property type="match status" value="1"/>
</dbReference>
<dbReference type="Proteomes" id="UP000182769">
    <property type="component" value="Unassembled WGS sequence"/>
</dbReference>
<feature type="binding site" evidence="3">
    <location>
        <position position="99"/>
    </location>
    <ligand>
        <name>substrate</name>
    </ligand>
</feature>
<evidence type="ECO:0000313" key="6">
    <source>
        <dbReference type="Proteomes" id="UP000182769"/>
    </source>
</evidence>
<evidence type="ECO:0000256" key="2">
    <source>
        <dbReference type="PIRSR" id="PIRSR605511-1"/>
    </source>
</evidence>
<keyword evidence="3" id="KW-0479">Metal-binding</keyword>
<comment type="cofactor">
    <cofactor evidence="3">
        <name>Zn(2+)</name>
        <dbReference type="ChEBI" id="CHEBI:29105"/>
    </cofactor>
    <text evidence="3">Binds 1 divalent metal cation per subunit.</text>
</comment>
<gene>
    <name evidence="5" type="ORF">Ga0061065_11349</name>
</gene>
<dbReference type="EMBL" id="CYHG01000013">
    <property type="protein sequence ID" value="CUB05859.1"/>
    <property type="molecule type" value="Genomic_DNA"/>
</dbReference>
<dbReference type="PANTHER" id="PTHR10907">
    <property type="entry name" value="REGUCALCIN"/>
    <property type="match status" value="1"/>
</dbReference>
<keyword evidence="3" id="KW-0862">Zinc</keyword>
<evidence type="ECO:0000259" key="4">
    <source>
        <dbReference type="Pfam" id="PF08450"/>
    </source>
</evidence>
<feature type="binding site" evidence="3">
    <location>
        <position position="146"/>
    </location>
    <ligand>
        <name>a divalent metal cation</name>
        <dbReference type="ChEBI" id="CHEBI:60240"/>
    </ligand>
</feature>
<dbReference type="GO" id="GO:0004341">
    <property type="term" value="F:gluconolactonase activity"/>
    <property type="evidence" value="ECO:0007669"/>
    <property type="project" value="TreeGrafter"/>
</dbReference>
<accession>A0A0K6IRZ4</accession>
<dbReference type="STRING" id="1137284.GCA_001418205_03231"/>
<dbReference type="GO" id="GO:0005509">
    <property type="term" value="F:calcium ion binding"/>
    <property type="evidence" value="ECO:0007669"/>
    <property type="project" value="TreeGrafter"/>
</dbReference>
<keyword evidence="6" id="KW-1185">Reference proteome</keyword>
<dbReference type="OrthoDB" id="9775406at2"/>
<name>A0A0K6IRZ4_9GAMM</name>
<comment type="similarity">
    <text evidence="1">Belongs to the SMP-30/CGR1 family.</text>
</comment>
<dbReference type="PRINTS" id="PR01790">
    <property type="entry name" value="SMP30FAMILY"/>
</dbReference>
<dbReference type="InterPro" id="IPR005511">
    <property type="entry name" value="SMP-30"/>
</dbReference>
<feature type="binding site" evidence="3">
    <location>
        <position position="196"/>
    </location>
    <ligand>
        <name>a divalent metal cation</name>
        <dbReference type="ChEBI" id="CHEBI:60240"/>
    </ligand>
</feature>
<organism evidence="5 6">
    <name type="scientific">Marinomonas fungiae</name>
    <dbReference type="NCBI Taxonomy" id="1137284"/>
    <lineage>
        <taxon>Bacteria</taxon>
        <taxon>Pseudomonadati</taxon>
        <taxon>Pseudomonadota</taxon>
        <taxon>Gammaproteobacteria</taxon>
        <taxon>Oceanospirillales</taxon>
        <taxon>Oceanospirillaceae</taxon>
        <taxon>Marinomonas</taxon>
    </lineage>
</organism>
<feature type="binding site" evidence="3">
    <location>
        <position position="16"/>
    </location>
    <ligand>
        <name>a divalent metal cation</name>
        <dbReference type="ChEBI" id="CHEBI:60240"/>
    </ligand>
</feature>
<protein>
    <submittedName>
        <fullName evidence="5">Sugar lactone lactonase YvrE</fullName>
    </submittedName>
</protein>
<dbReference type="GO" id="GO:0019853">
    <property type="term" value="P:L-ascorbic acid biosynthetic process"/>
    <property type="evidence" value="ECO:0007669"/>
    <property type="project" value="TreeGrafter"/>
</dbReference>
<feature type="domain" description="SMP-30/Gluconolactonase/LRE-like region" evidence="4">
    <location>
        <begin position="14"/>
        <end position="254"/>
    </location>
</feature>
<dbReference type="RefSeq" id="WP_055464260.1">
    <property type="nucleotide sequence ID" value="NZ_CYHG01000013.1"/>
</dbReference>
<proteinExistence type="inferred from homology"/>
<evidence type="ECO:0000256" key="3">
    <source>
        <dbReference type="PIRSR" id="PIRSR605511-2"/>
    </source>
</evidence>
<dbReference type="InterPro" id="IPR011042">
    <property type="entry name" value="6-blade_b-propeller_TolB-like"/>
</dbReference>
<evidence type="ECO:0000256" key="1">
    <source>
        <dbReference type="ARBA" id="ARBA00008853"/>
    </source>
</evidence>
<evidence type="ECO:0000313" key="5">
    <source>
        <dbReference type="EMBL" id="CUB05859.1"/>
    </source>
</evidence>
<dbReference type="Gene3D" id="2.120.10.30">
    <property type="entry name" value="TolB, C-terminal domain"/>
    <property type="match status" value="1"/>
</dbReference>